<dbReference type="AlphaFoldDB" id="A0A1F6H199"/>
<dbReference type="SUPFAM" id="SSF56300">
    <property type="entry name" value="Metallo-dependent phosphatases"/>
    <property type="match status" value="1"/>
</dbReference>
<dbReference type="GO" id="GO:0000166">
    <property type="term" value="F:nucleotide binding"/>
    <property type="evidence" value="ECO:0007669"/>
    <property type="project" value="UniProtKB-KW"/>
</dbReference>
<keyword evidence="1" id="KW-0732">Signal</keyword>
<keyword evidence="2" id="KW-0378">Hydrolase</keyword>
<dbReference type="Proteomes" id="UP000177583">
    <property type="component" value="Unassembled WGS sequence"/>
</dbReference>
<evidence type="ECO:0000259" key="3">
    <source>
        <dbReference type="Pfam" id="PF00149"/>
    </source>
</evidence>
<dbReference type="PANTHER" id="PTHR11575:SF6">
    <property type="entry name" value="2',3'-CYCLIC-NUCLEOTIDE 2'-PHOSPHODIESTERASE_3'-NUCLEOTIDASE"/>
    <property type="match status" value="1"/>
</dbReference>
<dbReference type="Pfam" id="PF00149">
    <property type="entry name" value="Metallophos"/>
    <property type="match status" value="1"/>
</dbReference>
<evidence type="ECO:0000259" key="4">
    <source>
        <dbReference type="Pfam" id="PF02872"/>
    </source>
</evidence>
<dbReference type="Pfam" id="PF02872">
    <property type="entry name" value="5_nucleotid_C"/>
    <property type="match status" value="1"/>
</dbReference>
<dbReference type="InterPro" id="IPR006179">
    <property type="entry name" value="5_nucleotidase/apyrase"/>
</dbReference>
<comment type="caution">
    <text evidence="5">The sequence shown here is derived from an EMBL/GenBank/DDBJ whole genome shotgun (WGS) entry which is preliminary data.</text>
</comment>
<feature type="domain" description="5'-Nucleotidase C-terminal" evidence="4">
    <location>
        <begin position="330"/>
        <end position="483"/>
    </location>
</feature>
<protein>
    <recommendedName>
        <fullName evidence="7">Bifunctional metallophosphatase/5'-nucleotidase</fullName>
    </recommendedName>
</protein>
<reference evidence="5 6" key="1">
    <citation type="journal article" date="2016" name="Nat. Commun.">
        <title>Thousands of microbial genomes shed light on interconnected biogeochemical processes in an aquifer system.</title>
        <authorList>
            <person name="Anantharaman K."/>
            <person name="Brown C.T."/>
            <person name="Hug L.A."/>
            <person name="Sharon I."/>
            <person name="Castelle C.J."/>
            <person name="Probst A.J."/>
            <person name="Thomas B.C."/>
            <person name="Singh A."/>
            <person name="Wilkins M.J."/>
            <person name="Karaoz U."/>
            <person name="Brodie E.L."/>
            <person name="Williams K.H."/>
            <person name="Hubbard S.S."/>
            <person name="Banfield J.F."/>
        </authorList>
    </citation>
    <scope>NUCLEOTIDE SEQUENCE [LARGE SCALE GENOMIC DNA]</scope>
</reference>
<accession>A0A1F6H199</accession>
<name>A0A1F6H199_9PROT</name>
<sequence>MKVEPGAKGEVLIVVATDVHGRYSSVSSLDGKPQDFGLDRLHSYLNQKRHAGAEVLLIDNGDSMQGAPLVDLFDFEGPLEHPMNLTHRLLGFDAFVPGNHEFNFGLKNLKQVAAAAPVPWLCANLTEGQSDSPLFGAIQVFDKGGIKIGVLGLITEFVPRWEHKSMIPDLNFLSAIVAARTWVPRLRSQCDLLVVCYHGGFHQDPETGEVWCYDSLENQGEEIVKAVPGIDLLVTGHQHRRFLYHPQETGRPWMVQSGAYGQCWAEVKVRKSNSGQGWELAPRLVESVEYPADPSLQTAFAAHLKEIHHALGTKLGTADSSFLIHDPMHQVWLKKHPMIQWINDLIAKHTSAQVVCTSLLDGALPGLPAEVTLKDVLENYFFLDNLCVIHVTGALLKEALEQVASFFALNWEKDGEPKITVNAKWRGVRVRSYNYDIFDGIDYGFDLAQPIGQRLAYLRFQGQPVAPTDHLTLGLTTYRAQGAFYQMFNAEQIIQEFPEKVTDLMVADLKATSHLKVEPRQNFQVFFSEPQGKT</sequence>
<evidence type="ECO:0000313" key="6">
    <source>
        <dbReference type="Proteomes" id="UP000177583"/>
    </source>
</evidence>
<evidence type="ECO:0008006" key="7">
    <source>
        <dbReference type="Google" id="ProtNLM"/>
    </source>
</evidence>
<dbReference type="SUPFAM" id="SSF55816">
    <property type="entry name" value="5'-nucleotidase (syn. UDP-sugar hydrolase), C-terminal domain"/>
    <property type="match status" value="1"/>
</dbReference>
<dbReference type="GO" id="GO:0009166">
    <property type="term" value="P:nucleotide catabolic process"/>
    <property type="evidence" value="ECO:0007669"/>
    <property type="project" value="InterPro"/>
</dbReference>
<evidence type="ECO:0000256" key="1">
    <source>
        <dbReference type="ARBA" id="ARBA00022729"/>
    </source>
</evidence>
<dbReference type="GO" id="GO:0016787">
    <property type="term" value="F:hydrolase activity"/>
    <property type="evidence" value="ECO:0007669"/>
    <property type="project" value="UniProtKB-KW"/>
</dbReference>
<keyword evidence="2" id="KW-0547">Nucleotide-binding</keyword>
<comment type="similarity">
    <text evidence="2">Belongs to the 5'-nucleotidase family.</text>
</comment>
<dbReference type="EMBL" id="MFNF01000006">
    <property type="protein sequence ID" value="OGH04173.1"/>
    <property type="molecule type" value="Genomic_DNA"/>
</dbReference>
<evidence type="ECO:0000313" key="5">
    <source>
        <dbReference type="EMBL" id="OGH04173.1"/>
    </source>
</evidence>
<dbReference type="PRINTS" id="PR01607">
    <property type="entry name" value="APYRASEFAMLY"/>
</dbReference>
<dbReference type="GO" id="GO:0030288">
    <property type="term" value="C:outer membrane-bounded periplasmic space"/>
    <property type="evidence" value="ECO:0007669"/>
    <property type="project" value="TreeGrafter"/>
</dbReference>
<gene>
    <name evidence="5" type="ORF">A2557_00075</name>
</gene>
<proteinExistence type="inferred from homology"/>
<dbReference type="InterPro" id="IPR029052">
    <property type="entry name" value="Metallo-depent_PP-like"/>
</dbReference>
<dbReference type="PANTHER" id="PTHR11575">
    <property type="entry name" value="5'-NUCLEOTIDASE-RELATED"/>
    <property type="match status" value="1"/>
</dbReference>
<dbReference type="Gene3D" id="3.60.21.10">
    <property type="match status" value="1"/>
</dbReference>
<evidence type="ECO:0000256" key="2">
    <source>
        <dbReference type="RuleBase" id="RU362119"/>
    </source>
</evidence>
<organism evidence="5 6">
    <name type="scientific">Candidatus Lambdaproteobacteria bacterium RIFOXYD2_FULL_56_26</name>
    <dbReference type="NCBI Taxonomy" id="1817773"/>
    <lineage>
        <taxon>Bacteria</taxon>
        <taxon>Pseudomonadati</taxon>
        <taxon>Pseudomonadota</taxon>
        <taxon>Candidatus Lambdaproteobacteria</taxon>
    </lineage>
</organism>
<dbReference type="Gene3D" id="3.90.780.10">
    <property type="entry name" value="5'-Nucleotidase, C-terminal domain"/>
    <property type="match status" value="1"/>
</dbReference>
<feature type="domain" description="Calcineurin-like phosphoesterase" evidence="3">
    <location>
        <begin position="13"/>
        <end position="240"/>
    </location>
</feature>
<dbReference type="InterPro" id="IPR004843">
    <property type="entry name" value="Calcineurin-like_PHP"/>
</dbReference>
<dbReference type="InterPro" id="IPR036907">
    <property type="entry name" value="5'-Nucleotdase_C_sf"/>
</dbReference>
<dbReference type="InterPro" id="IPR008334">
    <property type="entry name" value="5'-Nucleotdase_C"/>
</dbReference>